<dbReference type="Proteomes" id="UP000054423">
    <property type="component" value="Unassembled WGS sequence"/>
</dbReference>
<feature type="transmembrane region" description="Helical" evidence="1">
    <location>
        <begin position="153"/>
        <end position="175"/>
    </location>
</feature>
<keyword evidence="1" id="KW-1133">Transmembrane helix</keyword>
<proteinExistence type="predicted"/>
<gene>
    <name evidence="2" type="ORF">L917_15963</name>
</gene>
<sequence length="176" mass="19981">MGLLEIFFRLGKAKFLQWIISQREKALLRHNDGLSSAVPRGRPSLTSGHMEFETWRRQLKSFHAAELNADMYAEYIAIGCSASILFFFGNHPHYALLRQSYTTTELADLSTWRLNQLKMLTFQLGIEVVVDYISIVLEMAAGLEFDHIKNLGSFLAVLFMVTAVMNITISIGIYLS</sequence>
<keyword evidence="1" id="KW-0472">Membrane</keyword>
<organism evidence="2">
    <name type="scientific">Phytophthora nicotianae</name>
    <name type="common">Potato buckeye rot agent</name>
    <name type="synonym">Phytophthora parasitica</name>
    <dbReference type="NCBI Taxonomy" id="4792"/>
    <lineage>
        <taxon>Eukaryota</taxon>
        <taxon>Sar</taxon>
        <taxon>Stramenopiles</taxon>
        <taxon>Oomycota</taxon>
        <taxon>Peronosporomycetes</taxon>
        <taxon>Peronosporales</taxon>
        <taxon>Peronosporaceae</taxon>
        <taxon>Phytophthora</taxon>
    </lineage>
</organism>
<reference evidence="2" key="1">
    <citation type="submission" date="2013-11" db="EMBL/GenBank/DDBJ databases">
        <title>The Genome Sequence of Phytophthora parasitica CHvinca01.</title>
        <authorList>
            <consortium name="The Broad Institute Genomics Platform"/>
            <person name="Russ C."/>
            <person name="Tyler B."/>
            <person name="Panabieres F."/>
            <person name="Shan W."/>
            <person name="Tripathy S."/>
            <person name="Grunwald N."/>
            <person name="Machado M."/>
            <person name="Johnson C.S."/>
            <person name="Arredondo F."/>
            <person name="Hong C."/>
            <person name="Coffey M."/>
            <person name="Young S.K."/>
            <person name="Zeng Q."/>
            <person name="Gargeya S."/>
            <person name="Fitzgerald M."/>
            <person name="Abouelleil A."/>
            <person name="Alvarado L."/>
            <person name="Chapman S.B."/>
            <person name="Gainer-Dewar J."/>
            <person name="Goldberg J."/>
            <person name="Griggs A."/>
            <person name="Gujja S."/>
            <person name="Hansen M."/>
            <person name="Howarth C."/>
            <person name="Imamovic A."/>
            <person name="Ireland A."/>
            <person name="Larimer J."/>
            <person name="McCowan C."/>
            <person name="Murphy C."/>
            <person name="Pearson M."/>
            <person name="Poon T.W."/>
            <person name="Priest M."/>
            <person name="Roberts A."/>
            <person name="Saif S."/>
            <person name="Shea T."/>
            <person name="Sykes S."/>
            <person name="Wortman J."/>
            <person name="Nusbaum C."/>
            <person name="Birren B."/>
        </authorList>
    </citation>
    <scope>NUCLEOTIDE SEQUENCE [LARGE SCALE GENOMIC DNA]</scope>
    <source>
        <strain evidence="2">CHvinca01</strain>
    </source>
</reference>
<dbReference type="OrthoDB" id="101428at2759"/>
<keyword evidence="1" id="KW-0812">Transmembrane</keyword>
<evidence type="ECO:0000256" key="1">
    <source>
        <dbReference type="SAM" id="Phobius"/>
    </source>
</evidence>
<dbReference type="VEuPathDB" id="FungiDB:PPTG_18288"/>
<dbReference type="EMBL" id="KI681878">
    <property type="protein sequence ID" value="ETL84180.1"/>
    <property type="molecule type" value="Genomic_DNA"/>
</dbReference>
<protein>
    <submittedName>
        <fullName evidence="2">Uncharacterized protein</fullName>
    </submittedName>
</protein>
<accession>W2KIM3</accession>
<evidence type="ECO:0000313" key="2">
    <source>
        <dbReference type="EMBL" id="ETL84180.1"/>
    </source>
</evidence>
<name>W2KIM3_PHYNI</name>
<dbReference type="AlphaFoldDB" id="W2KIM3"/>